<accession>A0A328ZPN3</accession>
<comment type="caution">
    <text evidence="1">The sequence shown here is derived from an EMBL/GenBank/DDBJ whole genome shotgun (WGS) entry which is preliminary data.</text>
</comment>
<organism evidence="1 2">
    <name type="scientific">Paracidovorax anthurii</name>
    <dbReference type="NCBI Taxonomy" id="78229"/>
    <lineage>
        <taxon>Bacteria</taxon>
        <taxon>Pseudomonadati</taxon>
        <taxon>Pseudomonadota</taxon>
        <taxon>Betaproteobacteria</taxon>
        <taxon>Burkholderiales</taxon>
        <taxon>Comamonadaceae</taxon>
        <taxon>Paracidovorax</taxon>
    </lineage>
</organism>
<proteinExistence type="predicted"/>
<dbReference type="Pfam" id="PF06945">
    <property type="entry name" value="DUF1289"/>
    <property type="match status" value="1"/>
</dbReference>
<keyword evidence="2" id="KW-1185">Reference proteome</keyword>
<dbReference type="EMBL" id="QLTA01000011">
    <property type="protein sequence ID" value="RAR84306.1"/>
    <property type="molecule type" value="Genomic_DNA"/>
</dbReference>
<dbReference type="Pfam" id="PF12512">
    <property type="entry name" value="DUF3717"/>
    <property type="match status" value="1"/>
</dbReference>
<dbReference type="InterPro" id="IPR010710">
    <property type="entry name" value="DUF1289"/>
</dbReference>
<reference evidence="1 2" key="1">
    <citation type="submission" date="2018-06" db="EMBL/GenBank/DDBJ databases">
        <title>Genomic Encyclopedia of Archaeal and Bacterial Type Strains, Phase II (KMG-II): from individual species to whole genera.</title>
        <authorList>
            <person name="Goeker M."/>
        </authorList>
    </citation>
    <scope>NUCLEOTIDE SEQUENCE [LARGE SCALE GENOMIC DNA]</scope>
    <source>
        <strain evidence="1 2">CFPB 3232</strain>
    </source>
</reference>
<dbReference type="InterPro" id="IPR022191">
    <property type="entry name" value="DUF3717"/>
</dbReference>
<name>A0A328ZPN3_9BURK</name>
<gene>
    <name evidence="1" type="ORF">AX018_101124</name>
</gene>
<evidence type="ECO:0000313" key="1">
    <source>
        <dbReference type="EMBL" id="RAR84306.1"/>
    </source>
</evidence>
<dbReference type="AlphaFoldDB" id="A0A328ZPN3"/>
<sequence>MAALHITDLEAAINYWRARAPAREGLALVPELQALAGVYARMVYAHEDRVEESALPPDAMAAWLAWYETTPDTPCIAICSTSQGDEQCKGCGRSFAEVQHWLAMTPAEKRRVWRRITMEGVAWRFNRYAERAAASGARRSDAGGLTGCGFTPAPAAAKVGSMLRLTQAPNIAIATLWADLLCEGGMPATVQRQHLLAAAGHLPPDQCLPEIWLEHAEHAPRARRLLQELADLPQRRWQCAACGERVEGGFEQCWNCGAAMPQGAG</sequence>
<protein>
    <submittedName>
        <fullName evidence="1">Putative Fe-S protein YdhL (DUF1289 family)</fullName>
    </submittedName>
</protein>
<dbReference type="Proteomes" id="UP000248856">
    <property type="component" value="Unassembled WGS sequence"/>
</dbReference>
<evidence type="ECO:0000313" key="2">
    <source>
        <dbReference type="Proteomes" id="UP000248856"/>
    </source>
</evidence>